<dbReference type="EMBL" id="JBHLTP010000013">
    <property type="protein sequence ID" value="MFC0525617.1"/>
    <property type="molecule type" value="Genomic_DNA"/>
</dbReference>
<dbReference type="Proteomes" id="UP001589836">
    <property type="component" value="Unassembled WGS sequence"/>
</dbReference>
<keyword evidence="1" id="KW-0812">Transmembrane</keyword>
<reference evidence="3 4" key="1">
    <citation type="submission" date="2024-09" db="EMBL/GenBank/DDBJ databases">
        <authorList>
            <person name="Sun Q."/>
            <person name="Mori K."/>
        </authorList>
    </citation>
    <scope>NUCLEOTIDE SEQUENCE [LARGE SCALE GENOMIC DNA]</scope>
    <source>
        <strain evidence="3 4">NCAIM B.02529</strain>
    </source>
</reference>
<dbReference type="NCBIfam" id="TIGR03647">
    <property type="entry name" value="Na_symport_sm"/>
    <property type="match status" value="1"/>
</dbReference>
<feature type="transmembrane region" description="Helical" evidence="1">
    <location>
        <begin position="20"/>
        <end position="39"/>
    </location>
</feature>
<evidence type="ECO:0000313" key="4">
    <source>
        <dbReference type="Proteomes" id="UP001589836"/>
    </source>
</evidence>
<dbReference type="InterPro" id="IPR019886">
    <property type="entry name" value="Na_symporter_ssu"/>
</dbReference>
<name>A0ABV6LTI2_9BACI</name>
<feature type="transmembrane region" description="Helical" evidence="1">
    <location>
        <begin position="51"/>
        <end position="74"/>
    </location>
</feature>
<sequence length="100" mass="11472">MKKIDKAIAEKYFRIRTTAIIVYLLIWFIVSYGVVFFAQPLSGITVMGMPFHYFMGAQGSVLTFILLLFVNAIVNDKIDQRFGIDEKQNELISSGRHLDH</sequence>
<accession>A0ABV6LTI2</accession>
<proteinExistence type="predicted"/>
<dbReference type="RefSeq" id="WP_377351076.1">
    <property type="nucleotide sequence ID" value="NZ_JBHLTP010000013.1"/>
</dbReference>
<gene>
    <name evidence="3" type="ORF">ACFFGV_18700</name>
</gene>
<feature type="domain" description="Sodium symporter small subunit" evidence="2">
    <location>
        <begin position="10"/>
        <end position="85"/>
    </location>
</feature>
<evidence type="ECO:0000313" key="3">
    <source>
        <dbReference type="EMBL" id="MFC0525617.1"/>
    </source>
</evidence>
<keyword evidence="1" id="KW-0472">Membrane</keyword>
<keyword evidence="1" id="KW-1133">Transmembrane helix</keyword>
<evidence type="ECO:0000256" key="1">
    <source>
        <dbReference type="SAM" id="Phobius"/>
    </source>
</evidence>
<protein>
    <submittedName>
        <fullName evidence="3">DUF4212 domain-containing protein</fullName>
    </submittedName>
</protein>
<organism evidence="3 4">
    <name type="scientific">Pontibacillus salicampi</name>
    <dbReference type="NCBI Taxonomy" id="1449801"/>
    <lineage>
        <taxon>Bacteria</taxon>
        <taxon>Bacillati</taxon>
        <taxon>Bacillota</taxon>
        <taxon>Bacilli</taxon>
        <taxon>Bacillales</taxon>
        <taxon>Bacillaceae</taxon>
        <taxon>Pontibacillus</taxon>
    </lineage>
</organism>
<comment type="caution">
    <text evidence="3">The sequence shown here is derived from an EMBL/GenBank/DDBJ whole genome shotgun (WGS) entry which is preliminary data.</text>
</comment>
<evidence type="ECO:0000259" key="2">
    <source>
        <dbReference type="Pfam" id="PF13937"/>
    </source>
</evidence>
<keyword evidence="4" id="KW-1185">Reference proteome</keyword>
<dbReference type="Pfam" id="PF13937">
    <property type="entry name" value="DUF4212"/>
    <property type="match status" value="1"/>
</dbReference>